<evidence type="ECO:0000259" key="2">
    <source>
        <dbReference type="Pfam" id="PF00078"/>
    </source>
</evidence>
<dbReference type="InterPro" id="IPR044730">
    <property type="entry name" value="RNase_H-like_dom_plant"/>
</dbReference>
<dbReference type="Pfam" id="PF13966">
    <property type="entry name" value="zf-RVT"/>
    <property type="match status" value="1"/>
</dbReference>
<keyword evidence="1" id="KW-0175">Coiled coil</keyword>
<feature type="domain" description="Reverse transcriptase" evidence="2">
    <location>
        <begin position="318"/>
        <end position="409"/>
    </location>
</feature>
<dbReference type="PANTHER" id="PTHR33116:SF78">
    <property type="entry name" value="OS12G0587133 PROTEIN"/>
    <property type="match status" value="1"/>
</dbReference>
<dbReference type="EMBL" id="OIVN01000003">
    <property type="protein sequence ID" value="SPC72375.1"/>
    <property type="molecule type" value="Genomic_DNA"/>
</dbReference>
<proteinExistence type="predicted"/>
<dbReference type="InterPro" id="IPR036397">
    <property type="entry name" value="RNaseH_sf"/>
</dbReference>
<dbReference type="InterPro" id="IPR002156">
    <property type="entry name" value="RNaseH_domain"/>
</dbReference>
<evidence type="ECO:0000259" key="4">
    <source>
        <dbReference type="Pfam" id="PF13966"/>
    </source>
</evidence>
<evidence type="ECO:0000313" key="5">
    <source>
        <dbReference type="EMBL" id="SPC72375.1"/>
    </source>
</evidence>
<dbReference type="GO" id="GO:0003676">
    <property type="term" value="F:nucleic acid binding"/>
    <property type="evidence" value="ECO:0007669"/>
    <property type="project" value="InterPro"/>
</dbReference>
<reference evidence="5" key="1">
    <citation type="submission" date="2018-02" db="EMBL/GenBank/DDBJ databases">
        <authorList>
            <person name="Cohen D.B."/>
            <person name="Kent A.D."/>
        </authorList>
    </citation>
    <scope>NUCLEOTIDE SEQUENCE</scope>
</reference>
<dbReference type="Pfam" id="PF00078">
    <property type="entry name" value="RVT_1"/>
    <property type="match status" value="1"/>
</dbReference>
<dbReference type="GO" id="GO:0004523">
    <property type="term" value="F:RNA-DNA hybrid ribonuclease activity"/>
    <property type="evidence" value="ECO:0007669"/>
    <property type="project" value="InterPro"/>
</dbReference>
<dbReference type="Pfam" id="PF13456">
    <property type="entry name" value="RVT_3"/>
    <property type="match status" value="1"/>
</dbReference>
<evidence type="ECO:0000256" key="1">
    <source>
        <dbReference type="SAM" id="Coils"/>
    </source>
</evidence>
<sequence>MCFGDFNVVVEDYEKGGGKRGSSLAPNFLKELLFDLGTIDLSWRTIFLRATVLHLGAINSDHAPLLTYKLCKKQVNTATTLKMWNRDVFGHYQTQISRLSMEIAEVQKKEVTETNAKLEAKLQNEMEEWLKRNELLWRQKLREMWLKDGDKNSRFFHLSTIIWHKRNAIDVIKDDEGTWLTNKKDIRGFVIEKFSNIFTEESVDFPPDLDRFILPSISNEANSELGPNGLPTLFYKKYRHVVGSAIMEAIQSFFRSGKLLKETISKLLVSKLRPFLDKLVSPCQSTFIPGRWIAENNLLYTISFIASRKGRLKEETFVNWVMECVTAVSFLVLINGGKSKSFLPSRGLRQGDPLSPYLFILCQDVLSRLIKREHFARTIKGVKMNGGGPDFTNVMFADDIMLFSKACSKDVEILNWRSRSKLIKSVALTLPLCSCSMFDVPIGVCDKLDSITRRFWWNLEKDSGGFLAWKSWDKLCRSKYHGGLGFRVAKKINEALIAKLTWMVVSKRVSPCMDALRSKYKVNEDWLNSELMKYTCNTWKAVERMKSFVKNSACFLVGDGTFIDVWKEPWVPWLPNFTPQPKHELFSSSSLKVADLFDCHTRYWNVSKLNELFEVNSVEVIKKILVPAFPKEDKLIWALDPKGIFSVRSALKSSLPHFEVDPEIKWKALWKLKLHDCLKILVWRIALGILPTKLNYAQKLDFSDTKHSLCLNEKETLDHLFFKCPTARAVWFGSTWAIRSDHITLSTCQDFLKFVCDPTFLFPAYQRDKALSLFTSIQFALTLDCIWNPRNKVCFDDQKINILTTLKTLDLRITEHFQSLDPTALELSLARWDAPHGDVMKLNVDAAIASNKAAIAMVARNCRGTIFKAWAKEITHLDPLVAEATAIRWALELALSEKFEKVLIKSDAKM</sequence>
<dbReference type="InterPro" id="IPR026960">
    <property type="entry name" value="RVT-Znf"/>
</dbReference>
<dbReference type="PANTHER" id="PTHR33116">
    <property type="entry name" value="REVERSE TRANSCRIPTASE ZINC-BINDING DOMAIN-CONTAINING PROTEIN-RELATED-RELATED"/>
    <property type="match status" value="1"/>
</dbReference>
<name>A0A2N9ECA9_FAGSY</name>
<dbReference type="InterPro" id="IPR000477">
    <property type="entry name" value="RT_dom"/>
</dbReference>
<feature type="coiled-coil region" evidence="1">
    <location>
        <begin position="101"/>
        <end position="128"/>
    </location>
</feature>
<dbReference type="AlphaFoldDB" id="A0A2N9ECA9"/>
<evidence type="ECO:0008006" key="6">
    <source>
        <dbReference type="Google" id="ProtNLM"/>
    </source>
</evidence>
<feature type="domain" description="Reverse transcriptase zinc-binding" evidence="4">
    <location>
        <begin position="645"/>
        <end position="731"/>
    </location>
</feature>
<feature type="domain" description="RNase H type-1" evidence="3">
    <location>
        <begin position="843"/>
        <end position="910"/>
    </location>
</feature>
<protein>
    <recommendedName>
        <fullName evidence="6">Reverse transcriptase domain-containing protein</fullName>
    </recommendedName>
</protein>
<dbReference type="Gene3D" id="3.30.420.10">
    <property type="entry name" value="Ribonuclease H-like superfamily/Ribonuclease H"/>
    <property type="match status" value="1"/>
</dbReference>
<evidence type="ECO:0000259" key="3">
    <source>
        <dbReference type="Pfam" id="PF13456"/>
    </source>
</evidence>
<gene>
    <name evidence="5" type="ORF">FSB_LOCUS257</name>
</gene>
<dbReference type="CDD" id="cd06222">
    <property type="entry name" value="RNase_H_like"/>
    <property type="match status" value="1"/>
</dbReference>
<accession>A0A2N9ECA9</accession>
<organism evidence="5">
    <name type="scientific">Fagus sylvatica</name>
    <name type="common">Beechnut</name>
    <dbReference type="NCBI Taxonomy" id="28930"/>
    <lineage>
        <taxon>Eukaryota</taxon>
        <taxon>Viridiplantae</taxon>
        <taxon>Streptophyta</taxon>
        <taxon>Embryophyta</taxon>
        <taxon>Tracheophyta</taxon>
        <taxon>Spermatophyta</taxon>
        <taxon>Magnoliopsida</taxon>
        <taxon>eudicotyledons</taxon>
        <taxon>Gunneridae</taxon>
        <taxon>Pentapetalae</taxon>
        <taxon>rosids</taxon>
        <taxon>fabids</taxon>
        <taxon>Fagales</taxon>
        <taxon>Fagaceae</taxon>
        <taxon>Fagus</taxon>
    </lineage>
</organism>